<dbReference type="EMBL" id="MWLD01000013">
    <property type="protein sequence ID" value="OOV35212.1"/>
    <property type="molecule type" value="Genomic_DNA"/>
</dbReference>
<evidence type="ECO:0000256" key="7">
    <source>
        <dbReference type="ARBA" id="ARBA00023211"/>
    </source>
</evidence>
<comment type="cofactor">
    <cofactor evidence="2">
        <name>Mn(2+)</name>
        <dbReference type="ChEBI" id="CHEBI:29035"/>
    </cofactor>
</comment>
<dbReference type="Proteomes" id="UP000242636">
    <property type="component" value="Unassembled WGS sequence"/>
</dbReference>
<keyword evidence="6" id="KW-0378">Hydrolase</keyword>
<dbReference type="EC" id="3.4.11.9" evidence="4"/>
<comment type="catalytic activity">
    <reaction evidence="1">
        <text>Release of any N-terminal amino acid, including proline, that is linked to proline, even from a dipeptide or tripeptide.</text>
        <dbReference type="EC" id="3.4.11.9"/>
    </reaction>
</comment>
<name>A0A1T1D2Z6_9SYNE</name>
<dbReference type="SUPFAM" id="SSF55920">
    <property type="entry name" value="Creatinase/aminopeptidase"/>
    <property type="match status" value="1"/>
</dbReference>
<proteinExistence type="inferred from homology"/>
<dbReference type="SUPFAM" id="SSF53092">
    <property type="entry name" value="Creatinase/prolidase N-terminal domain"/>
    <property type="match status" value="1"/>
</dbReference>
<dbReference type="SMART" id="SM01011">
    <property type="entry name" value="AMP_N"/>
    <property type="match status" value="1"/>
</dbReference>
<dbReference type="InterPro" id="IPR000994">
    <property type="entry name" value="Pept_M24"/>
</dbReference>
<dbReference type="PANTHER" id="PTHR43226">
    <property type="entry name" value="XAA-PRO AMINOPEPTIDASE 3"/>
    <property type="match status" value="1"/>
</dbReference>
<accession>A0A1T1D2Z6</accession>
<evidence type="ECO:0000256" key="8">
    <source>
        <dbReference type="RuleBase" id="RU000590"/>
    </source>
</evidence>
<dbReference type="CDD" id="cd01087">
    <property type="entry name" value="Prolidase"/>
    <property type="match status" value="1"/>
</dbReference>
<dbReference type="Gene3D" id="3.90.230.10">
    <property type="entry name" value="Creatinase/methionine aminopeptidase superfamily"/>
    <property type="match status" value="1"/>
</dbReference>
<dbReference type="InterPro" id="IPR007865">
    <property type="entry name" value="Aminopep_P_N"/>
</dbReference>
<evidence type="ECO:0000256" key="1">
    <source>
        <dbReference type="ARBA" id="ARBA00001424"/>
    </source>
</evidence>
<reference evidence="10 11" key="1">
    <citation type="submission" date="2017-02" db="EMBL/GenBank/DDBJ databases">
        <title>Draft Genome Sequences of 'Candidatus Synechococcus spongiarum', Cyanobacterial Symbionts of the Mediterranean Sponge Aplysina aerophoba from two locations.</title>
        <authorList>
            <person name="Slaby B.M."/>
            <person name="Hentschel U."/>
        </authorList>
    </citation>
    <scope>NUCLEOTIDE SEQUENCE [LARGE SCALE GENOMIC DNA]</scope>
    <source>
        <strain evidence="10">LMB bulk15M</strain>
    </source>
</reference>
<dbReference type="InterPro" id="IPR052433">
    <property type="entry name" value="X-Pro_dipept-like"/>
</dbReference>
<dbReference type="GO" id="GO:0005829">
    <property type="term" value="C:cytosol"/>
    <property type="evidence" value="ECO:0007669"/>
    <property type="project" value="TreeGrafter"/>
</dbReference>
<comment type="similarity">
    <text evidence="3 8">Belongs to the peptidase M24B family.</text>
</comment>
<evidence type="ECO:0000256" key="4">
    <source>
        <dbReference type="ARBA" id="ARBA00012574"/>
    </source>
</evidence>
<dbReference type="AlphaFoldDB" id="A0A1T1D2Z6"/>
<protein>
    <recommendedName>
        <fullName evidence="4">Xaa-Pro aminopeptidase</fullName>
        <ecNumber evidence="4">3.4.11.9</ecNumber>
    </recommendedName>
</protein>
<comment type="caution">
    <text evidence="10">The sequence shown here is derived from an EMBL/GenBank/DDBJ whole genome shotgun (WGS) entry which is preliminary data.</text>
</comment>
<keyword evidence="5 8" id="KW-0479">Metal-binding</keyword>
<feature type="domain" description="Aminopeptidase P N-terminal" evidence="9">
    <location>
        <begin position="8"/>
        <end position="145"/>
    </location>
</feature>
<sequence>MHTVNSRPDRSAHAQRRQRLLASLKDAAVVLPAAHLVTHHADVHHRFRQDSDFFYLCGLDEANAVAVLRGYGSGGARDPRFVLFVEPRDPTAEVWNGQRWGVEGAVEHFGAEAAHPLGELAEHLDGYLNGARRIGFRVGRHPHVEPLVLRVWSQQLERGQRHGGHTASLFDAGTTIHAMRLRKEPGELERLREAARISCAAHEQARQATRAGMGEYQIEALLEGHFRNAGARQPAYPSIVAGGDNACILHYTDNQDPLRDGDLLLVDAGCSLMDYYNADITRTFPINGQFGGEQRDLYELVLTAQRHAIAAVQPGSSSAKVHNAAVDVLVDGLLELGLLQGDRETIVTSHDYRHLYPHRTGHWLGLDVHDVGASRLGDHHTALEPGMVLTVEPGLYISNRLPVPEGQPPIPDNWQGIGIRIEDDVAVTATGHEVLTAGALKDVRDMER</sequence>
<evidence type="ECO:0000259" key="9">
    <source>
        <dbReference type="SMART" id="SM01011"/>
    </source>
</evidence>
<evidence type="ECO:0000256" key="3">
    <source>
        <dbReference type="ARBA" id="ARBA00008766"/>
    </source>
</evidence>
<evidence type="ECO:0000313" key="10">
    <source>
        <dbReference type="EMBL" id="OOV35212.1"/>
    </source>
</evidence>
<dbReference type="Pfam" id="PF00557">
    <property type="entry name" value="Peptidase_M24"/>
    <property type="match status" value="1"/>
</dbReference>
<dbReference type="GO" id="GO:0070006">
    <property type="term" value="F:metalloaminopeptidase activity"/>
    <property type="evidence" value="ECO:0007669"/>
    <property type="project" value="InterPro"/>
</dbReference>
<dbReference type="InterPro" id="IPR029149">
    <property type="entry name" value="Creatin/AminoP/Spt16_N"/>
</dbReference>
<keyword evidence="10" id="KW-0031">Aminopeptidase</keyword>
<evidence type="ECO:0000256" key="5">
    <source>
        <dbReference type="ARBA" id="ARBA00022723"/>
    </source>
</evidence>
<dbReference type="InterPro" id="IPR001131">
    <property type="entry name" value="Peptidase_M24B_aminopep-P_CS"/>
</dbReference>
<dbReference type="Gene3D" id="3.40.350.10">
    <property type="entry name" value="Creatinase/prolidase N-terminal domain"/>
    <property type="match status" value="1"/>
</dbReference>
<evidence type="ECO:0000256" key="6">
    <source>
        <dbReference type="ARBA" id="ARBA00022801"/>
    </source>
</evidence>
<dbReference type="Pfam" id="PF05195">
    <property type="entry name" value="AMP_N"/>
    <property type="match status" value="1"/>
</dbReference>
<evidence type="ECO:0000313" key="11">
    <source>
        <dbReference type="Proteomes" id="UP000242636"/>
    </source>
</evidence>
<dbReference type="InterPro" id="IPR036005">
    <property type="entry name" value="Creatinase/aminopeptidase-like"/>
</dbReference>
<dbReference type="GO" id="GO:0030145">
    <property type="term" value="F:manganese ion binding"/>
    <property type="evidence" value="ECO:0007669"/>
    <property type="project" value="InterPro"/>
</dbReference>
<organism evidence="10 11">
    <name type="scientific">Candidatus Synechococcus spongiarum LMB bulk15M</name>
    <dbReference type="NCBI Taxonomy" id="1943582"/>
    <lineage>
        <taxon>Bacteria</taxon>
        <taxon>Bacillati</taxon>
        <taxon>Cyanobacteriota</taxon>
        <taxon>Cyanophyceae</taxon>
        <taxon>Synechococcales</taxon>
        <taxon>Synechococcaceae</taxon>
        <taxon>Synechococcus</taxon>
    </lineage>
</organism>
<gene>
    <name evidence="10" type="ORF">BV61_01200</name>
</gene>
<dbReference type="PANTHER" id="PTHR43226:SF4">
    <property type="entry name" value="XAA-PRO AMINOPEPTIDASE 3"/>
    <property type="match status" value="1"/>
</dbReference>
<keyword evidence="10" id="KW-0645">Protease</keyword>
<keyword evidence="7" id="KW-0464">Manganese</keyword>
<evidence type="ECO:0000256" key="2">
    <source>
        <dbReference type="ARBA" id="ARBA00001936"/>
    </source>
</evidence>
<keyword evidence="11" id="KW-1185">Reference proteome</keyword>
<dbReference type="GO" id="GO:0006508">
    <property type="term" value="P:proteolysis"/>
    <property type="evidence" value="ECO:0007669"/>
    <property type="project" value="TreeGrafter"/>
</dbReference>
<dbReference type="PROSITE" id="PS00491">
    <property type="entry name" value="PROLINE_PEPTIDASE"/>
    <property type="match status" value="1"/>
</dbReference>